<dbReference type="Pfam" id="PF04967">
    <property type="entry name" value="HTH_10"/>
    <property type="match status" value="1"/>
</dbReference>
<comment type="caution">
    <text evidence="5">The sequence shown here is derived from an EMBL/GenBank/DDBJ whole genome shotgun (WGS) entry which is preliminary data.</text>
</comment>
<gene>
    <name evidence="5" type="ORF">GOC74_07355</name>
</gene>
<organism evidence="5 6">
    <name type="scientific">Halomicrobium mukohataei</name>
    <dbReference type="NCBI Taxonomy" id="57705"/>
    <lineage>
        <taxon>Archaea</taxon>
        <taxon>Methanobacteriati</taxon>
        <taxon>Methanobacteriota</taxon>
        <taxon>Stenosarchaea group</taxon>
        <taxon>Halobacteria</taxon>
        <taxon>Halobacteriales</taxon>
        <taxon>Haloarculaceae</taxon>
        <taxon>Halomicrobium</taxon>
    </lineage>
</organism>
<dbReference type="InterPro" id="IPR036388">
    <property type="entry name" value="WH-like_DNA-bd_sf"/>
</dbReference>
<proteinExistence type="predicted"/>
<dbReference type="EMBL" id="WOYG01000001">
    <property type="protein sequence ID" value="NLV09745.1"/>
    <property type="molecule type" value="Genomic_DNA"/>
</dbReference>
<evidence type="ECO:0000259" key="3">
    <source>
        <dbReference type="Pfam" id="PF04967"/>
    </source>
</evidence>
<dbReference type="Gene3D" id="1.10.10.10">
    <property type="entry name" value="Winged helix-like DNA-binding domain superfamily/Winged helix DNA-binding domain"/>
    <property type="match status" value="1"/>
</dbReference>
<dbReference type="PANTHER" id="PTHR34236">
    <property type="entry name" value="DIMETHYL SULFOXIDE REDUCTASE TRANSCRIPTIONAL ACTIVATOR"/>
    <property type="match status" value="1"/>
</dbReference>
<dbReference type="InterPro" id="IPR056493">
    <property type="entry name" value="HVO_0513_N"/>
</dbReference>
<feature type="domain" description="HTH bat-type" evidence="3">
    <location>
        <begin position="161"/>
        <end position="212"/>
    </location>
</feature>
<evidence type="ECO:0000313" key="5">
    <source>
        <dbReference type="EMBL" id="NLV09745.1"/>
    </source>
</evidence>
<dbReference type="PANTHER" id="PTHR34236:SF1">
    <property type="entry name" value="DIMETHYL SULFOXIDE REDUCTASE TRANSCRIPTIONAL ACTIVATOR"/>
    <property type="match status" value="1"/>
</dbReference>
<evidence type="ECO:0000313" key="6">
    <source>
        <dbReference type="Proteomes" id="UP000608662"/>
    </source>
</evidence>
<dbReference type="Pfam" id="PF24278">
    <property type="entry name" value="HVO_0513_N"/>
    <property type="match status" value="1"/>
</dbReference>
<reference evidence="5" key="1">
    <citation type="submission" date="2019-12" db="EMBL/GenBank/DDBJ databases">
        <title>Whole-genome sequence of Halomicrobium mukohataei pws1.</title>
        <authorList>
            <person name="Verma D.K."/>
            <person name="Gopal K."/>
            <person name="Prasad E.S."/>
        </authorList>
    </citation>
    <scope>NUCLEOTIDE SEQUENCE</scope>
    <source>
        <strain evidence="5">Pws1</strain>
    </source>
</reference>
<evidence type="ECO:0000259" key="4">
    <source>
        <dbReference type="Pfam" id="PF24278"/>
    </source>
</evidence>
<sequence>MRYVTVRVEPREGTAFHPLGQALSDAEDITREAIHRVELLDDGSGVMLAEARGNRDHYEAILDDSDYVRQYAVTGTEGRWYAYCQFDPNDANYRMLQHRQESTVMMEMPIEVHPDGAMEITFVGDEGAFSEAVPASGEAFEIELLETGQRPPRGEDLFACLTDRQQTILETAIELGYYENPREATQAEIADAVDATAGTVGEHLRKIEHRVFSQFVDPDS</sequence>
<keyword evidence="1" id="KW-0805">Transcription regulation</keyword>
<evidence type="ECO:0000256" key="2">
    <source>
        <dbReference type="ARBA" id="ARBA00023163"/>
    </source>
</evidence>
<accession>A0A847U8S2</accession>
<evidence type="ECO:0000256" key="1">
    <source>
        <dbReference type="ARBA" id="ARBA00023015"/>
    </source>
</evidence>
<feature type="domain" description="HVO-0513-like N-terminal" evidence="4">
    <location>
        <begin position="17"/>
        <end position="149"/>
    </location>
</feature>
<keyword evidence="2" id="KW-0804">Transcription</keyword>
<dbReference type="InterPro" id="IPR007050">
    <property type="entry name" value="HTH_bacterioopsin"/>
</dbReference>
<name>A0A847U8S2_9EURY</name>
<protein>
    <submittedName>
        <fullName evidence="5">Bacterio-opsin activator</fullName>
    </submittedName>
</protein>
<dbReference type="OrthoDB" id="194393at2157"/>
<dbReference type="AlphaFoldDB" id="A0A847U8S2"/>
<dbReference type="RefSeq" id="WP_170093547.1">
    <property type="nucleotide sequence ID" value="NZ_WOYG01000001.1"/>
</dbReference>
<dbReference type="Proteomes" id="UP000608662">
    <property type="component" value="Unassembled WGS sequence"/>
</dbReference>